<evidence type="ECO:0000313" key="7">
    <source>
        <dbReference type="EMBL" id="RXJ73731.1"/>
    </source>
</evidence>
<dbReference type="Proteomes" id="UP000290287">
    <property type="component" value="Unassembled WGS sequence"/>
</dbReference>
<reference evidence="7 8" key="1">
    <citation type="submission" date="2017-10" db="EMBL/GenBank/DDBJ databases">
        <title>Nyctiphanis sp. nov., isolated from the stomach of the euphausiid Nyctiphanes simplex (Hansen, 1911) in the Gulf of California.</title>
        <authorList>
            <person name="Gomez-Gil B."/>
            <person name="Aguilar-Mendez M."/>
            <person name="Lopez-Cortes A."/>
            <person name="Gomez-Gutierrez J."/>
            <person name="Roque A."/>
            <person name="Lang E."/>
            <person name="Gonzalez-Castillo A."/>
        </authorList>
    </citation>
    <scope>NUCLEOTIDE SEQUENCE [LARGE SCALE GENOMIC DNA]</scope>
    <source>
        <strain evidence="7 8">CAIM 600</strain>
    </source>
</reference>
<dbReference type="PANTHER" id="PTHR32089">
    <property type="entry name" value="METHYL-ACCEPTING CHEMOTAXIS PROTEIN MCPB"/>
    <property type="match status" value="1"/>
</dbReference>
<dbReference type="SUPFAM" id="SSF58104">
    <property type="entry name" value="Methyl-accepting chemotaxis protein (MCP) signaling domain"/>
    <property type="match status" value="1"/>
</dbReference>
<name>A0A4Q0YXE3_9GAMM</name>
<protein>
    <submittedName>
        <fullName evidence="7">Methyl-accepting chemotaxis protein</fullName>
    </submittedName>
</protein>
<feature type="transmembrane region" description="Helical" evidence="5">
    <location>
        <begin position="115"/>
        <end position="141"/>
    </location>
</feature>
<gene>
    <name evidence="7" type="ORF">CS022_08360</name>
</gene>
<keyword evidence="5" id="KW-0472">Membrane</keyword>
<accession>A0A4Q0YXE3</accession>
<dbReference type="Pfam" id="PF00015">
    <property type="entry name" value="MCPsignal"/>
    <property type="match status" value="1"/>
</dbReference>
<organism evidence="7 8">
    <name type="scientific">Veronia nyctiphanis</name>
    <dbReference type="NCBI Taxonomy" id="1278244"/>
    <lineage>
        <taxon>Bacteria</taxon>
        <taxon>Pseudomonadati</taxon>
        <taxon>Pseudomonadota</taxon>
        <taxon>Gammaproteobacteria</taxon>
        <taxon>Vibrionales</taxon>
        <taxon>Vibrionaceae</taxon>
        <taxon>Veronia</taxon>
    </lineage>
</organism>
<comment type="similarity">
    <text evidence="3">Belongs to the methyl-accepting chemotaxis (MCP) protein family.</text>
</comment>
<evidence type="ECO:0000259" key="6">
    <source>
        <dbReference type="PROSITE" id="PS50111"/>
    </source>
</evidence>
<feature type="domain" description="Methyl-accepting transducer" evidence="6">
    <location>
        <begin position="192"/>
        <end position="428"/>
    </location>
</feature>
<dbReference type="GO" id="GO:0016020">
    <property type="term" value="C:membrane"/>
    <property type="evidence" value="ECO:0007669"/>
    <property type="project" value="UniProtKB-SubCell"/>
</dbReference>
<dbReference type="SMART" id="SM00283">
    <property type="entry name" value="MA"/>
    <property type="match status" value="1"/>
</dbReference>
<comment type="caution">
    <text evidence="7">The sequence shown here is derived from an EMBL/GenBank/DDBJ whole genome shotgun (WGS) entry which is preliminary data.</text>
</comment>
<evidence type="ECO:0000256" key="1">
    <source>
        <dbReference type="ARBA" id="ARBA00004370"/>
    </source>
</evidence>
<keyword evidence="8" id="KW-1185">Reference proteome</keyword>
<dbReference type="FunFam" id="1.10.287.950:FF:000001">
    <property type="entry name" value="Methyl-accepting chemotaxis sensory transducer"/>
    <property type="match status" value="1"/>
</dbReference>
<dbReference type="GO" id="GO:0006935">
    <property type="term" value="P:chemotaxis"/>
    <property type="evidence" value="ECO:0007669"/>
    <property type="project" value="UniProtKB-ARBA"/>
</dbReference>
<keyword evidence="5" id="KW-1133">Transmembrane helix</keyword>
<comment type="subcellular location">
    <subcellularLocation>
        <location evidence="1">Membrane</location>
    </subcellularLocation>
</comment>
<dbReference type="OrthoDB" id="6757190at2"/>
<evidence type="ECO:0000256" key="3">
    <source>
        <dbReference type="ARBA" id="ARBA00029447"/>
    </source>
</evidence>
<evidence type="ECO:0000256" key="4">
    <source>
        <dbReference type="PROSITE-ProRule" id="PRU00284"/>
    </source>
</evidence>
<dbReference type="Gene3D" id="1.10.287.950">
    <property type="entry name" value="Methyl-accepting chemotaxis protein"/>
    <property type="match status" value="1"/>
</dbReference>
<dbReference type="InterPro" id="IPR004089">
    <property type="entry name" value="MCPsignal_dom"/>
</dbReference>
<dbReference type="GO" id="GO:0007165">
    <property type="term" value="P:signal transduction"/>
    <property type="evidence" value="ECO:0007669"/>
    <property type="project" value="UniProtKB-KW"/>
</dbReference>
<dbReference type="PANTHER" id="PTHR32089:SF65">
    <property type="entry name" value="CHEMOTAXIS SIGNAL TRANSDUCTION SYSTEM METHYL ACCEPTING SENSORY TRANSDUCER"/>
    <property type="match status" value="1"/>
</dbReference>
<dbReference type="RefSeq" id="WP_129121897.1">
    <property type="nucleotide sequence ID" value="NZ_PEIB01000007.1"/>
</dbReference>
<evidence type="ECO:0000256" key="2">
    <source>
        <dbReference type="ARBA" id="ARBA00023224"/>
    </source>
</evidence>
<dbReference type="EMBL" id="PEIB01000007">
    <property type="protein sequence ID" value="RXJ73731.1"/>
    <property type="molecule type" value="Genomic_DNA"/>
</dbReference>
<evidence type="ECO:0000256" key="5">
    <source>
        <dbReference type="SAM" id="Phobius"/>
    </source>
</evidence>
<keyword evidence="2 4" id="KW-0807">Transducer</keyword>
<keyword evidence="5" id="KW-0812">Transmembrane</keyword>
<dbReference type="PROSITE" id="PS50111">
    <property type="entry name" value="CHEMOTAXIS_TRANSDUC_2"/>
    <property type="match status" value="1"/>
</dbReference>
<proteinExistence type="inferred from homology"/>
<sequence length="464" mass="50150">MKAIPFRWIDKYLIHLSMTMKINLVLIASLLVSFLALSFASNSHQQQVADLQSSYNQSVANILSHYNTSQSEAASLLSGSQIAVGRGDISVPGQTYSLSSINTEHLLSGFGVVDWVLLAVAVGFAFVVTHYVSSFISGAMYTMNHSLQRMLDGDLTSRMNFMPVKDEFSTIAATVDNVADRKHALVKAIQESSQLMVKLSAYLSEQSKESTNLSEAQCTYLDSLACTTEEMVLSIRDVSMHAQSASEEVVSANDASMQSTQQVGETLNTIQSLKGEIDRASVAVQNVEGNTSEISNIVSTISAISEQTNLLALNAAIEAARAGEQGRGFAVVADEVRSLAARAQEATVEIQSMIESLQVNTGQLKQVMEATVTNAESSESLMQKMEEDILLITERNNSITTRSAEIARSAGNQDSVAISISQDVAQIRQQASDVSEIIKLTSVEVANLEDQSDKLSRLVEGLRT</sequence>
<dbReference type="AlphaFoldDB" id="A0A4Q0YXE3"/>
<evidence type="ECO:0000313" key="8">
    <source>
        <dbReference type="Proteomes" id="UP000290287"/>
    </source>
</evidence>